<name>A0ABQ0LKM5_MYCCL</name>
<keyword evidence="2" id="KW-1185">Reference proteome</keyword>
<evidence type="ECO:0000313" key="1">
    <source>
        <dbReference type="EMBL" id="GAT51648.1"/>
    </source>
</evidence>
<dbReference type="EMBL" id="DF847305">
    <property type="protein sequence ID" value="GAT51648.1"/>
    <property type="molecule type" value="Genomic_DNA"/>
</dbReference>
<organism evidence="1 2">
    <name type="scientific">Mycena chlorophos</name>
    <name type="common">Agaric fungus</name>
    <name type="synonym">Agaricus chlorophos</name>
    <dbReference type="NCBI Taxonomy" id="658473"/>
    <lineage>
        <taxon>Eukaryota</taxon>
        <taxon>Fungi</taxon>
        <taxon>Dikarya</taxon>
        <taxon>Basidiomycota</taxon>
        <taxon>Agaricomycotina</taxon>
        <taxon>Agaricomycetes</taxon>
        <taxon>Agaricomycetidae</taxon>
        <taxon>Agaricales</taxon>
        <taxon>Marasmiineae</taxon>
        <taxon>Mycenaceae</taxon>
        <taxon>Mycena</taxon>
    </lineage>
</organism>
<sequence length="174" mass="19170">MSRLGLRMEISCIAGDADPGWAGFARRLASGNTQRRVFRAETFVSHFGRISCSVDAIRRHGTPDGEVPVQGQIALLEINPCSLLFAILGFGEEGGVRQVHRPSLLALARSLELSAGFCFHFEPGHLAERSAKFRVESDDIDEMLVIFLATQDFRIRSTRNISRAIVIANLVIFG</sequence>
<protein>
    <submittedName>
        <fullName evidence="1">Uncharacterized protein</fullName>
    </submittedName>
</protein>
<proteinExistence type="predicted"/>
<reference evidence="1" key="1">
    <citation type="submission" date="2014-09" db="EMBL/GenBank/DDBJ databases">
        <title>Genome sequence of the luminous mushroom Mycena chlorophos for searching fungal bioluminescence genes.</title>
        <authorList>
            <person name="Tanaka Y."/>
            <person name="Kasuga D."/>
            <person name="Oba Y."/>
            <person name="Hase S."/>
            <person name="Sato K."/>
            <person name="Oba Y."/>
            <person name="Sakakibara Y."/>
        </authorList>
    </citation>
    <scope>NUCLEOTIDE SEQUENCE</scope>
</reference>
<accession>A0ABQ0LKM5</accession>
<gene>
    <name evidence="1" type="ORF">MCHLO_08771</name>
</gene>
<evidence type="ECO:0000313" key="2">
    <source>
        <dbReference type="Proteomes" id="UP000815677"/>
    </source>
</evidence>
<dbReference type="Proteomes" id="UP000815677">
    <property type="component" value="Unassembled WGS sequence"/>
</dbReference>